<evidence type="ECO:0000313" key="2">
    <source>
        <dbReference type="Proteomes" id="UP000217141"/>
    </source>
</evidence>
<dbReference type="Proteomes" id="UP000217141">
    <property type="component" value="Chromosome I"/>
</dbReference>
<reference evidence="1 2" key="1">
    <citation type="submission" date="2017-08" db="EMBL/GenBank/DDBJ databases">
        <title>Whole Genome Sequence of Sphingobium hydrophobicum C1: Insights into Adaption to the Electronic-waste Contaminated Sediment.</title>
        <authorList>
            <person name="Song D."/>
            <person name="Chen X."/>
            <person name="Xu M."/>
        </authorList>
    </citation>
    <scope>NUCLEOTIDE SEQUENCE [LARGE SCALE GENOMIC DNA]</scope>
    <source>
        <strain evidence="1 2">C1</strain>
    </source>
</reference>
<evidence type="ECO:0000313" key="1">
    <source>
        <dbReference type="EMBL" id="ASY45010.1"/>
    </source>
</evidence>
<proteinExistence type="predicted"/>
<dbReference type="EMBL" id="CP022745">
    <property type="protein sequence ID" value="ASY45010.1"/>
    <property type="molecule type" value="Genomic_DNA"/>
</dbReference>
<accession>A0A249MUG8</accession>
<name>A0A249MUG8_SPHXE</name>
<gene>
    <name evidence="1" type="ORF">CJD35_11570</name>
</gene>
<dbReference type="AlphaFoldDB" id="A0A249MUG8"/>
<sequence>MLQVETPFPFPGSIALFLGLRWRVHQHVGNQAVITREGIAASLTRRAPIDDLVDPTEADANALIALTDVSEATARIALYTAALLRDTNEVALHDLGGRLHTAAQEGRIPRYQDNSHLVRIMRRLGWRKQGWTGEEGMTRSPLYRRVATQDVPNTASAAQAA</sequence>
<dbReference type="KEGG" id="shyd:CJD35_11570"/>
<protein>
    <submittedName>
        <fullName evidence="1">Uncharacterized protein</fullName>
    </submittedName>
</protein>
<dbReference type="RefSeq" id="WP_095687076.1">
    <property type="nucleotide sequence ID" value="NZ_CP022745.1"/>
</dbReference>
<organism evidence="1 2">
    <name type="scientific">Sphingobium xenophagum</name>
    <dbReference type="NCBI Taxonomy" id="121428"/>
    <lineage>
        <taxon>Bacteria</taxon>
        <taxon>Pseudomonadati</taxon>
        <taxon>Pseudomonadota</taxon>
        <taxon>Alphaproteobacteria</taxon>
        <taxon>Sphingomonadales</taxon>
        <taxon>Sphingomonadaceae</taxon>
        <taxon>Sphingobium</taxon>
    </lineage>
</organism>